<accession>A0A4Z2GEN6</accession>
<organism evidence="2 3">
    <name type="scientific">Liparis tanakae</name>
    <name type="common">Tanaka's snailfish</name>
    <dbReference type="NCBI Taxonomy" id="230148"/>
    <lineage>
        <taxon>Eukaryota</taxon>
        <taxon>Metazoa</taxon>
        <taxon>Chordata</taxon>
        <taxon>Craniata</taxon>
        <taxon>Vertebrata</taxon>
        <taxon>Euteleostomi</taxon>
        <taxon>Actinopterygii</taxon>
        <taxon>Neopterygii</taxon>
        <taxon>Teleostei</taxon>
        <taxon>Neoteleostei</taxon>
        <taxon>Acanthomorphata</taxon>
        <taxon>Eupercaria</taxon>
        <taxon>Perciformes</taxon>
        <taxon>Cottioidei</taxon>
        <taxon>Cottales</taxon>
        <taxon>Liparidae</taxon>
        <taxon>Liparis</taxon>
    </lineage>
</organism>
<feature type="compositionally biased region" description="Basic and acidic residues" evidence="1">
    <location>
        <begin position="28"/>
        <end position="38"/>
    </location>
</feature>
<sequence>MMMGAAEDGKKAGSSDGTNRGTCTSRGVEPRLNPHVETSKAASYVETQEAFVARPSSEAAKQTGGERLRGTEVKGRMSSLPSSPPRLDVKSLSAPFGSYSHLQRHKAGHSEDTKGLNLLCDIGFPLGSHKQNGLLHISLCLFSLGFNNGYTRGNQGM</sequence>
<gene>
    <name evidence="2" type="ORF">EYF80_038201</name>
</gene>
<keyword evidence="3" id="KW-1185">Reference proteome</keyword>
<reference evidence="2 3" key="1">
    <citation type="submission" date="2019-03" db="EMBL/GenBank/DDBJ databases">
        <title>First draft genome of Liparis tanakae, snailfish: a comprehensive survey of snailfish specific genes.</title>
        <authorList>
            <person name="Kim W."/>
            <person name="Song I."/>
            <person name="Jeong J.-H."/>
            <person name="Kim D."/>
            <person name="Kim S."/>
            <person name="Ryu S."/>
            <person name="Song J.Y."/>
            <person name="Lee S.K."/>
        </authorList>
    </citation>
    <scope>NUCLEOTIDE SEQUENCE [LARGE SCALE GENOMIC DNA]</scope>
    <source>
        <tissue evidence="2">Muscle</tissue>
    </source>
</reference>
<feature type="region of interest" description="Disordered" evidence="1">
    <location>
        <begin position="1"/>
        <end position="40"/>
    </location>
</feature>
<comment type="caution">
    <text evidence="2">The sequence shown here is derived from an EMBL/GenBank/DDBJ whole genome shotgun (WGS) entry which is preliminary data.</text>
</comment>
<protein>
    <submittedName>
        <fullName evidence="2">Uncharacterized protein</fullName>
    </submittedName>
</protein>
<proteinExistence type="predicted"/>
<feature type="compositionally biased region" description="Basic and acidic residues" evidence="1">
    <location>
        <begin position="64"/>
        <end position="75"/>
    </location>
</feature>
<evidence type="ECO:0000256" key="1">
    <source>
        <dbReference type="SAM" id="MobiDB-lite"/>
    </source>
</evidence>
<dbReference type="AlphaFoldDB" id="A0A4Z2GEN6"/>
<evidence type="ECO:0000313" key="2">
    <source>
        <dbReference type="EMBL" id="TNN51625.1"/>
    </source>
</evidence>
<feature type="compositionally biased region" description="Polar residues" evidence="1">
    <location>
        <begin position="15"/>
        <end position="25"/>
    </location>
</feature>
<evidence type="ECO:0000313" key="3">
    <source>
        <dbReference type="Proteomes" id="UP000314294"/>
    </source>
</evidence>
<dbReference type="Proteomes" id="UP000314294">
    <property type="component" value="Unassembled WGS sequence"/>
</dbReference>
<name>A0A4Z2GEN6_9TELE</name>
<feature type="region of interest" description="Disordered" evidence="1">
    <location>
        <begin position="52"/>
        <end position="92"/>
    </location>
</feature>
<dbReference type="EMBL" id="SRLO01000576">
    <property type="protein sequence ID" value="TNN51625.1"/>
    <property type="molecule type" value="Genomic_DNA"/>
</dbReference>